<comment type="pathway">
    <text evidence="1">Nucleotide-sugar biosynthesis; UDP-N-acetyl-alpha-D-glucosamine biosynthesis; N-acetyl-alpha-D-glucosamine 1-phosphate from alpha-D-glucosamine 6-phosphate (route I): step 1/2.</text>
</comment>
<evidence type="ECO:0000313" key="2">
    <source>
        <dbReference type="EMBL" id="EIW75604.1"/>
    </source>
</evidence>
<dbReference type="EC" id="2.3.1.4" evidence="1"/>
<organism evidence="2 3">
    <name type="scientific">Coniophora puteana (strain RWD-64-598)</name>
    <name type="common">Brown rot fungus</name>
    <dbReference type="NCBI Taxonomy" id="741705"/>
    <lineage>
        <taxon>Eukaryota</taxon>
        <taxon>Fungi</taxon>
        <taxon>Dikarya</taxon>
        <taxon>Basidiomycota</taxon>
        <taxon>Agaricomycotina</taxon>
        <taxon>Agaricomycetes</taxon>
        <taxon>Agaricomycetidae</taxon>
        <taxon>Boletales</taxon>
        <taxon>Coniophorineae</taxon>
        <taxon>Coniophoraceae</taxon>
        <taxon>Coniophora</taxon>
    </lineage>
</organism>
<dbReference type="OMA" id="LVVEMKF"/>
<comment type="caution">
    <text evidence="2">The sequence shown here is derived from an EMBL/GenBank/DDBJ whole genome shotgun (WGS) entry which is preliminary data.</text>
</comment>
<comment type="catalytic activity">
    <reaction evidence="1">
        <text>D-glucosamine 6-phosphate + acetyl-CoA = N-acetyl-D-glucosamine 6-phosphate + CoA + H(+)</text>
        <dbReference type="Rhea" id="RHEA:10292"/>
        <dbReference type="ChEBI" id="CHEBI:15378"/>
        <dbReference type="ChEBI" id="CHEBI:57287"/>
        <dbReference type="ChEBI" id="CHEBI:57288"/>
        <dbReference type="ChEBI" id="CHEBI:57513"/>
        <dbReference type="ChEBI" id="CHEBI:58725"/>
        <dbReference type="EC" id="2.3.1.4"/>
    </reaction>
</comment>
<dbReference type="Gene3D" id="3.40.630.30">
    <property type="match status" value="1"/>
</dbReference>
<keyword evidence="1" id="KW-0012">Acyltransferase</keyword>
<dbReference type="KEGG" id="cput:CONPUDRAFT_159055"/>
<dbReference type="SUPFAM" id="SSF55729">
    <property type="entry name" value="Acyl-CoA N-acyltransferases (Nat)"/>
    <property type="match status" value="1"/>
</dbReference>
<proteinExistence type="inferred from homology"/>
<dbReference type="RefSeq" id="XP_007774306.1">
    <property type="nucleotide sequence ID" value="XM_007776116.1"/>
</dbReference>
<dbReference type="GeneID" id="19204029"/>
<dbReference type="EMBL" id="JH711588">
    <property type="protein sequence ID" value="EIW75604.1"/>
    <property type="molecule type" value="Genomic_DNA"/>
</dbReference>
<name>A0A5M3M9S1_CONPW</name>
<protein>
    <recommendedName>
        <fullName evidence="1">Glucosamine 6-phosphate N-acetyltransferase</fullName>
        <ecNumber evidence="1">2.3.1.4</ecNumber>
    </recommendedName>
</protein>
<dbReference type="GO" id="GO:0004343">
    <property type="term" value="F:glucosamine 6-phosphate N-acetyltransferase activity"/>
    <property type="evidence" value="ECO:0007669"/>
    <property type="project" value="UniProtKB-UniRule"/>
</dbReference>
<dbReference type="InterPro" id="IPR016181">
    <property type="entry name" value="Acyl_CoA_acyltransferase"/>
</dbReference>
<keyword evidence="3" id="KW-1185">Reference proteome</keyword>
<dbReference type="AlphaFoldDB" id="A0A5M3M9S1"/>
<reference evidence="3" key="1">
    <citation type="journal article" date="2012" name="Science">
        <title>The Paleozoic origin of enzymatic lignin decomposition reconstructed from 31 fungal genomes.</title>
        <authorList>
            <person name="Floudas D."/>
            <person name="Binder M."/>
            <person name="Riley R."/>
            <person name="Barry K."/>
            <person name="Blanchette R.A."/>
            <person name="Henrissat B."/>
            <person name="Martinez A.T."/>
            <person name="Otillar R."/>
            <person name="Spatafora J.W."/>
            <person name="Yadav J.S."/>
            <person name="Aerts A."/>
            <person name="Benoit I."/>
            <person name="Boyd A."/>
            <person name="Carlson A."/>
            <person name="Copeland A."/>
            <person name="Coutinho P.M."/>
            <person name="de Vries R.P."/>
            <person name="Ferreira P."/>
            <person name="Findley K."/>
            <person name="Foster B."/>
            <person name="Gaskell J."/>
            <person name="Glotzer D."/>
            <person name="Gorecki P."/>
            <person name="Heitman J."/>
            <person name="Hesse C."/>
            <person name="Hori C."/>
            <person name="Igarashi K."/>
            <person name="Jurgens J.A."/>
            <person name="Kallen N."/>
            <person name="Kersten P."/>
            <person name="Kohler A."/>
            <person name="Kuees U."/>
            <person name="Kumar T.K.A."/>
            <person name="Kuo A."/>
            <person name="LaButti K."/>
            <person name="Larrondo L.F."/>
            <person name="Lindquist E."/>
            <person name="Ling A."/>
            <person name="Lombard V."/>
            <person name="Lucas S."/>
            <person name="Lundell T."/>
            <person name="Martin R."/>
            <person name="McLaughlin D.J."/>
            <person name="Morgenstern I."/>
            <person name="Morin E."/>
            <person name="Murat C."/>
            <person name="Nagy L.G."/>
            <person name="Nolan M."/>
            <person name="Ohm R.A."/>
            <person name="Patyshakuliyeva A."/>
            <person name="Rokas A."/>
            <person name="Ruiz-Duenas F.J."/>
            <person name="Sabat G."/>
            <person name="Salamov A."/>
            <person name="Samejima M."/>
            <person name="Schmutz J."/>
            <person name="Slot J.C."/>
            <person name="St John F."/>
            <person name="Stenlid J."/>
            <person name="Sun H."/>
            <person name="Sun S."/>
            <person name="Syed K."/>
            <person name="Tsang A."/>
            <person name="Wiebenga A."/>
            <person name="Young D."/>
            <person name="Pisabarro A."/>
            <person name="Eastwood D.C."/>
            <person name="Martin F."/>
            <person name="Cullen D."/>
            <person name="Grigoriev I.V."/>
            <person name="Hibbett D.S."/>
        </authorList>
    </citation>
    <scope>NUCLEOTIDE SEQUENCE [LARGE SCALE GENOMIC DNA]</scope>
    <source>
        <strain evidence="3">RWD-64-598 SS2</strain>
    </source>
</reference>
<gene>
    <name evidence="2" type="ORF">CONPUDRAFT_159055</name>
</gene>
<sequence>MPTSRQPAEDTPLDLAFAQELISPEVTRTLPVGLTIRPLSSDDYSRGHLTVLSVLTMVKDLWAAAWAAQFHAIGSVPDTYYPLVIVDNTLDRILAAGTLFVERKFRHGTGSRRLVAVVTSQQRNRLGLRVAQALVHISGKAGCYKTVGNCVDANIRE</sequence>
<keyword evidence="1" id="KW-0808">Transferase</keyword>
<evidence type="ECO:0000313" key="3">
    <source>
        <dbReference type="Proteomes" id="UP000053558"/>
    </source>
</evidence>
<accession>A0A5M3M9S1</accession>
<dbReference type="Proteomes" id="UP000053558">
    <property type="component" value="Unassembled WGS sequence"/>
</dbReference>
<dbReference type="InterPro" id="IPR039143">
    <property type="entry name" value="GNPNAT1-like"/>
</dbReference>
<evidence type="ECO:0000256" key="1">
    <source>
        <dbReference type="RuleBase" id="RU365086"/>
    </source>
</evidence>
<comment type="similarity">
    <text evidence="1">Belongs to the acetyltransferase family. GNA1 subfamily.</text>
</comment>
<dbReference type="GO" id="GO:0006048">
    <property type="term" value="P:UDP-N-acetylglucosamine biosynthetic process"/>
    <property type="evidence" value="ECO:0007669"/>
    <property type="project" value="UniProtKB-UniRule"/>
</dbReference>
<dbReference type="UniPathway" id="UPA00113">
    <property type="reaction ID" value="UER00529"/>
</dbReference>
<dbReference type="PANTHER" id="PTHR13355">
    <property type="entry name" value="GLUCOSAMINE 6-PHOSPHATE N-ACETYLTRANSFERASE"/>
    <property type="match status" value="1"/>
</dbReference>
<dbReference type="PANTHER" id="PTHR13355:SF11">
    <property type="entry name" value="GLUCOSAMINE 6-PHOSPHATE N-ACETYLTRANSFERASE"/>
    <property type="match status" value="1"/>
</dbReference>
<dbReference type="OrthoDB" id="10039976at2759"/>